<comment type="similarity">
    <text evidence="1">Belongs to the DNase I family.</text>
</comment>
<evidence type="ECO:0000313" key="6">
    <source>
        <dbReference type="EMBL" id="GFS02450.1"/>
    </source>
</evidence>
<dbReference type="Proteomes" id="UP000762676">
    <property type="component" value="Unassembled WGS sequence"/>
</dbReference>
<keyword evidence="4" id="KW-0812">Transmembrane</keyword>
<dbReference type="PANTHER" id="PTHR11371:SF31">
    <property type="entry name" value="EXTRACELLULAR NUCLEASE"/>
    <property type="match status" value="1"/>
</dbReference>
<dbReference type="GO" id="GO:0005634">
    <property type="term" value="C:nucleus"/>
    <property type="evidence" value="ECO:0007669"/>
    <property type="project" value="TreeGrafter"/>
</dbReference>
<feature type="domain" description="Endonuclease/exonuclease/phosphatase" evidence="5">
    <location>
        <begin position="79"/>
        <end position="323"/>
    </location>
</feature>
<keyword evidence="3" id="KW-0378">Hydrolase</keyword>
<dbReference type="PANTHER" id="PTHR11371">
    <property type="entry name" value="DEOXYRIBONUCLEASE"/>
    <property type="match status" value="1"/>
</dbReference>
<dbReference type="GO" id="GO:0004530">
    <property type="term" value="F:deoxyribonuclease I activity"/>
    <property type="evidence" value="ECO:0007669"/>
    <property type="project" value="TreeGrafter"/>
</dbReference>
<dbReference type="Pfam" id="PF03372">
    <property type="entry name" value="Exo_endo_phos"/>
    <property type="match status" value="1"/>
</dbReference>
<dbReference type="GO" id="GO:0003677">
    <property type="term" value="F:DNA binding"/>
    <property type="evidence" value="ECO:0007669"/>
    <property type="project" value="TreeGrafter"/>
</dbReference>
<accession>A0AAV4HXN8</accession>
<dbReference type="GO" id="GO:0006308">
    <property type="term" value="P:DNA catabolic process"/>
    <property type="evidence" value="ECO:0007669"/>
    <property type="project" value="InterPro"/>
</dbReference>
<evidence type="ECO:0000256" key="3">
    <source>
        <dbReference type="ARBA" id="ARBA00022801"/>
    </source>
</evidence>
<dbReference type="Gene3D" id="3.60.10.10">
    <property type="entry name" value="Endonuclease/exonuclease/phosphatase"/>
    <property type="match status" value="1"/>
</dbReference>
<sequence>MGMFEYEAVPHVSGWFSKHFKLAMVSGAIVAGLVIATIIVVPTALALSGQEAYIQAYANSNFTVSKGLSSFYSPVKVAAFNIKSFGLAKSSKEFAYQYIVKILSRYDVILIQEVRDKSRRSLKKLWHSLNETGVSYGSVYSDNLGRTTYTEQYVFFYRIKKAEVTATQQYDDSRDDDFEREPFTIELSYYSPQDKRKKRIALMALHTKPKDAAAELAKLPAVMKRTLQHFKHSQGIIALGDFNADCTYLSKKKKNSLELFKKDSGFKSLLHDSVDTTVASSTDCAYDRAFVYGKKVKVSEATVFNFQTAFDLSEKDAKEISDHYPIEFMLL</sequence>
<evidence type="ECO:0000313" key="7">
    <source>
        <dbReference type="Proteomes" id="UP000762676"/>
    </source>
</evidence>
<dbReference type="InterPro" id="IPR036691">
    <property type="entry name" value="Endo/exonu/phosph_ase_sf"/>
</dbReference>
<keyword evidence="4" id="KW-1133">Transmembrane helix</keyword>
<dbReference type="SUPFAM" id="SSF56219">
    <property type="entry name" value="DNase I-like"/>
    <property type="match status" value="1"/>
</dbReference>
<dbReference type="InterPro" id="IPR016202">
    <property type="entry name" value="DNase_I"/>
</dbReference>
<organism evidence="6 7">
    <name type="scientific">Elysia marginata</name>
    <dbReference type="NCBI Taxonomy" id="1093978"/>
    <lineage>
        <taxon>Eukaryota</taxon>
        <taxon>Metazoa</taxon>
        <taxon>Spiralia</taxon>
        <taxon>Lophotrochozoa</taxon>
        <taxon>Mollusca</taxon>
        <taxon>Gastropoda</taxon>
        <taxon>Heterobranchia</taxon>
        <taxon>Euthyneura</taxon>
        <taxon>Panpulmonata</taxon>
        <taxon>Sacoglossa</taxon>
        <taxon>Placobranchoidea</taxon>
        <taxon>Plakobranchidae</taxon>
        <taxon>Elysia</taxon>
    </lineage>
</organism>
<evidence type="ECO:0000259" key="5">
    <source>
        <dbReference type="Pfam" id="PF03372"/>
    </source>
</evidence>
<evidence type="ECO:0000256" key="1">
    <source>
        <dbReference type="ARBA" id="ARBA00007359"/>
    </source>
</evidence>
<proteinExistence type="inferred from homology"/>
<dbReference type="SMART" id="SM00476">
    <property type="entry name" value="DNaseIc"/>
    <property type="match status" value="1"/>
</dbReference>
<dbReference type="AlphaFoldDB" id="A0AAV4HXN8"/>
<dbReference type="EMBL" id="BMAT01012949">
    <property type="protein sequence ID" value="GFS02450.1"/>
    <property type="molecule type" value="Genomic_DNA"/>
</dbReference>
<reference evidence="6 7" key="1">
    <citation type="journal article" date="2021" name="Elife">
        <title>Chloroplast acquisition without the gene transfer in kleptoplastic sea slugs, Plakobranchus ocellatus.</title>
        <authorList>
            <person name="Maeda T."/>
            <person name="Takahashi S."/>
            <person name="Yoshida T."/>
            <person name="Shimamura S."/>
            <person name="Takaki Y."/>
            <person name="Nagai Y."/>
            <person name="Toyoda A."/>
            <person name="Suzuki Y."/>
            <person name="Arimoto A."/>
            <person name="Ishii H."/>
            <person name="Satoh N."/>
            <person name="Nishiyama T."/>
            <person name="Hasebe M."/>
            <person name="Maruyama T."/>
            <person name="Minagawa J."/>
            <person name="Obokata J."/>
            <person name="Shigenobu S."/>
        </authorList>
    </citation>
    <scope>NUCLEOTIDE SEQUENCE [LARGE SCALE GENOMIC DNA]</scope>
</reference>
<gene>
    <name evidence="6" type="ORF">ElyMa_006445300</name>
</gene>
<protein>
    <submittedName>
        <fullName evidence="6">Deoxyribonuclease</fullName>
    </submittedName>
</protein>
<comment type="caution">
    <text evidence="6">The sequence shown here is derived from an EMBL/GenBank/DDBJ whole genome shotgun (WGS) entry which is preliminary data.</text>
</comment>
<dbReference type="InterPro" id="IPR005135">
    <property type="entry name" value="Endo/exonuclease/phosphatase"/>
</dbReference>
<evidence type="ECO:0000256" key="2">
    <source>
        <dbReference type="ARBA" id="ARBA00022722"/>
    </source>
</evidence>
<name>A0AAV4HXN8_9GAST</name>
<keyword evidence="2" id="KW-0540">Nuclease</keyword>
<keyword evidence="7" id="KW-1185">Reference proteome</keyword>
<dbReference type="PRINTS" id="PR00130">
    <property type="entry name" value="DNASEI"/>
</dbReference>
<keyword evidence="4" id="KW-0472">Membrane</keyword>
<evidence type="ECO:0000256" key="4">
    <source>
        <dbReference type="SAM" id="Phobius"/>
    </source>
</evidence>
<feature type="transmembrane region" description="Helical" evidence="4">
    <location>
        <begin position="20"/>
        <end position="47"/>
    </location>
</feature>